<evidence type="ECO:0000256" key="4">
    <source>
        <dbReference type="ARBA" id="ARBA00023136"/>
    </source>
</evidence>
<dbReference type="Proteomes" id="UP000598350">
    <property type="component" value="Unassembled WGS sequence"/>
</dbReference>
<comment type="subcellular location">
    <subcellularLocation>
        <location evidence="1">Membrane</location>
    </subcellularLocation>
</comment>
<dbReference type="EMBL" id="JABTCG010000001">
    <property type="protein sequence ID" value="MBD0849600.1"/>
    <property type="molecule type" value="Genomic_DNA"/>
</dbReference>
<dbReference type="InterPro" id="IPR006685">
    <property type="entry name" value="MscS_channel_2nd"/>
</dbReference>
<gene>
    <name evidence="7" type="ORF">HPE63_02880</name>
</gene>
<evidence type="ECO:0000256" key="1">
    <source>
        <dbReference type="ARBA" id="ARBA00004370"/>
    </source>
</evidence>
<keyword evidence="8" id="KW-1185">Reference proteome</keyword>
<sequence>MKKISHWIFDLLSNNGLSDYWAEIINMLIFLLMVIIALFILDFILRKVIIGVFVRLSKTSKTHFDDFLVKNKAPRNIAHIIPLALAYKVVPDIFRDFPNTEVFAAKTLEVFGIVLFLWIVRSLLHTIKDYLKTLPSLKDKPIDSYIQVFMIFAWAIGLFYAFSIISGIELWKFLTALGTASAVIILIFKDTILGFVASIQVSINDMVRIGDWITFDKYGADGDVIEINLATVKVQNFDKTITTIPTYALISDSFKNWRGMTDSGGRRIKRALIIKQDSIKFLKKEDLGALKKIELIREYLKSRGTAIDTFNMENKIDKSLLINGKNLTNVGVFRKYIDTYINAHSGINKNMTIMVRQLEPTSQGLPIEIYAFSSDKRWANYEYIMADIFDHLLAAISYFELEVFELPSSSNFKAI</sequence>
<dbReference type="InterPro" id="IPR010920">
    <property type="entry name" value="LSM_dom_sf"/>
</dbReference>
<evidence type="ECO:0000313" key="8">
    <source>
        <dbReference type="Proteomes" id="UP000598350"/>
    </source>
</evidence>
<dbReference type="PANTHER" id="PTHR30414">
    <property type="entry name" value="MINICONDUCTANCE MECHANOSENSITIVE CHANNEL YBDG"/>
    <property type="match status" value="1"/>
</dbReference>
<dbReference type="SUPFAM" id="SSF50182">
    <property type="entry name" value="Sm-like ribonucleoproteins"/>
    <property type="match status" value="1"/>
</dbReference>
<reference evidence="7 8" key="1">
    <citation type="submission" date="2020-05" db="EMBL/GenBank/DDBJ databases">
        <title>The draft genome sequence of Maribacter arenosus CAU 1321.</title>
        <authorList>
            <person name="Mu L."/>
        </authorList>
    </citation>
    <scope>NUCLEOTIDE SEQUENCE [LARGE SCALE GENOMIC DNA]</scope>
    <source>
        <strain evidence="7 8">CAU 1321</strain>
    </source>
</reference>
<keyword evidence="2 5" id="KW-0812">Transmembrane</keyword>
<dbReference type="RefSeq" id="WP_188312716.1">
    <property type="nucleotide sequence ID" value="NZ_JABTCG010000001.1"/>
</dbReference>
<dbReference type="PANTHER" id="PTHR30414:SF0">
    <property type="entry name" value="MINICONDUCTANCE MECHANOSENSITIVE CHANNEL YBDG"/>
    <property type="match status" value="1"/>
</dbReference>
<feature type="transmembrane region" description="Helical" evidence="5">
    <location>
        <begin position="170"/>
        <end position="188"/>
    </location>
</feature>
<evidence type="ECO:0000259" key="6">
    <source>
        <dbReference type="Pfam" id="PF00924"/>
    </source>
</evidence>
<evidence type="ECO:0000256" key="5">
    <source>
        <dbReference type="SAM" id="Phobius"/>
    </source>
</evidence>
<evidence type="ECO:0000256" key="3">
    <source>
        <dbReference type="ARBA" id="ARBA00022989"/>
    </source>
</evidence>
<feature type="transmembrane region" description="Helical" evidence="5">
    <location>
        <begin position="144"/>
        <end position="163"/>
    </location>
</feature>
<accession>A0ABR7V9Q8</accession>
<feature type="transmembrane region" description="Helical" evidence="5">
    <location>
        <begin position="20"/>
        <end position="45"/>
    </location>
</feature>
<keyword evidence="3 5" id="KW-1133">Transmembrane helix</keyword>
<feature type="domain" description="Mechanosensitive ion channel MscS" evidence="6">
    <location>
        <begin position="190"/>
        <end position="258"/>
    </location>
</feature>
<dbReference type="Pfam" id="PF00924">
    <property type="entry name" value="MS_channel_2nd"/>
    <property type="match status" value="1"/>
</dbReference>
<protein>
    <submittedName>
        <fullName evidence="7">Mechanosensitive ion channel</fullName>
    </submittedName>
</protein>
<dbReference type="InterPro" id="IPR023408">
    <property type="entry name" value="MscS_beta-dom_sf"/>
</dbReference>
<proteinExistence type="predicted"/>
<comment type="caution">
    <text evidence="7">The sequence shown here is derived from an EMBL/GenBank/DDBJ whole genome shotgun (WGS) entry which is preliminary data.</text>
</comment>
<dbReference type="InterPro" id="IPR030192">
    <property type="entry name" value="YbdG"/>
</dbReference>
<feature type="transmembrane region" description="Helical" evidence="5">
    <location>
        <begin position="103"/>
        <end position="124"/>
    </location>
</feature>
<name>A0ABR7V9Q8_9FLAO</name>
<keyword evidence="4 5" id="KW-0472">Membrane</keyword>
<evidence type="ECO:0000313" key="7">
    <source>
        <dbReference type="EMBL" id="MBD0849600.1"/>
    </source>
</evidence>
<organism evidence="7 8">
    <name type="scientific">Maribacter arenosus</name>
    <dbReference type="NCBI Taxonomy" id="1854708"/>
    <lineage>
        <taxon>Bacteria</taxon>
        <taxon>Pseudomonadati</taxon>
        <taxon>Bacteroidota</taxon>
        <taxon>Flavobacteriia</taxon>
        <taxon>Flavobacteriales</taxon>
        <taxon>Flavobacteriaceae</taxon>
        <taxon>Maribacter</taxon>
    </lineage>
</organism>
<evidence type="ECO:0000256" key="2">
    <source>
        <dbReference type="ARBA" id="ARBA00022692"/>
    </source>
</evidence>
<dbReference type="Gene3D" id="2.30.30.60">
    <property type="match status" value="1"/>
</dbReference>